<dbReference type="NCBIfam" id="TIGR01203">
    <property type="entry name" value="HGPRTase"/>
    <property type="match status" value="1"/>
</dbReference>
<evidence type="ECO:0000313" key="19">
    <source>
        <dbReference type="Proteomes" id="UP000006443"/>
    </source>
</evidence>
<dbReference type="STRING" id="555088.DealDRAFT_2466"/>
<keyword evidence="19" id="KW-1185">Reference proteome</keyword>
<dbReference type="SUPFAM" id="SSF53271">
    <property type="entry name" value="PRTase-like"/>
    <property type="match status" value="1"/>
</dbReference>
<dbReference type="GO" id="GO:0005829">
    <property type="term" value="C:cytosol"/>
    <property type="evidence" value="ECO:0007669"/>
    <property type="project" value="TreeGrafter"/>
</dbReference>
<evidence type="ECO:0000256" key="11">
    <source>
        <dbReference type="ARBA" id="ARBA00022726"/>
    </source>
</evidence>
<organism evidence="18 19">
    <name type="scientific">Dethiobacter alkaliphilus AHT 1</name>
    <dbReference type="NCBI Taxonomy" id="555088"/>
    <lineage>
        <taxon>Bacteria</taxon>
        <taxon>Bacillati</taxon>
        <taxon>Bacillota</taxon>
        <taxon>Dethiobacteria</taxon>
        <taxon>Dethiobacterales</taxon>
        <taxon>Dethiobacteraceae</taxon>
        <taxon>Dethiobacter</taxon>
    </lineage>
</organism>
<dbReference type="GO" id="GO:0006166">
    <property type="term" value="P:purine ribonucleoside salvage"/>
    <property type="evidence" value="ECO:0007669"/>
    <property type="project" value="UniProtKB-KW"/>
</dbReference>
<evidence type="ECO:0000256" key="8">
    <source>
        <dbReference type="ARBA" id="ARBA00022676"/>
    </source>
</evidence>
<comment type="function">
    <text evidence="2">Purine salvage pathway enzyme that catalyzes the transfer of the ribosyl-5-phosphate group from 5-phospho-alpha-D-ribose 1-diphosphate (PRPP) to the N9 position of the 6-oxopurines hypoxanthine and guanine to form the corresponding ribonucleotides IMP (inosine 5'-monophosphate) and GMP (guanosine 5'-monophosphate), with the release of PPi.</text>
</comment>
<evidence type="ECO:0000256" key="3">
    <source>
        <dbReference type="ARBA" id="ARBA00004496"/>
    </source>
</evidence>
<dbReference type="EC" id="2.4.2.8" evidence="16"/>
<dbReference type="Proteomes" id="UP000006443">
    <property type="component" value="Unassembled WGS sequence"/>
</dbReference>
<dbReference type="InterPro" id="IPR000836">
    <property type="entry name" value="PRTase_dom"/>
</dbReference>
<dbReference type="GO" id="GO:0000287">
    <property type="term" value="F:magnesium ion binding"/>
    <property type="evidence" value="ECO:0007669"/>
    <property type="project" value="TreeGrafter"/>
</dbReference>
<gene>
    <name evidence="18" type="ORF">DealDRAFT_2466</name>
</gene>
<evidence type="ECO:0000256" key="12">
    <source>
        <dbReference type="ARBA" id="ARBA00022741"/>
    </source>
</evidence>
<dbReference type="FunFam" id="3.40.50.2020:FF:000006">
    <property type="entry name" value="Hypoxanthine phosphoribosyltransferase"/>
    <property type="match status" value="1"/>
</dbReference>
<evidence type="ECO:0000259" key="17">
    <source>
        <dbReference type="Pfam" id="PF00156"/>
    </source>
</evidence>
<protein>
    <recommendedName>
        <fullName evidence="16">Hypoxanthine phosphoribosyltransferase</fullName>
        <ecNumber evidence="16">2.4.2.8</ecNumber>
    </recommendedName>
</protein>
<evidence type="ECO:0000256" key="7">
    <source>
        <dbReference type="ARBA" id="ARBA00022490"/>
    </source>
</evidence>
<dbReference type="eggNOG" id="COG0634">
    <property type="taxonomic scope" value="Bacteria"/>
</dbReference>
<evidence type="ECO:0000256" key="1">
    <source>
        <dbReference type="ARBA" id="ARBA00001946"/>
    </source>
</evidence>
<evidence type="ECO:0000256" key="9">
    <source>
        <dbReference type="ARBA" id="ARBA00022679"/>
    </source>
</evidence>
<keyword evidence="12 16" id="KW-0547">Nucleotide-binding</keyword>
<comment type="caution">
    <text evidence="18">The sequence shown here is derived from an EMBL/GenBank/DDBJ whole genome shotgun (WGS) entry which is preliminary data.</text>
</comment>
<evidence type="ECO:0000256" key="14">
    <source>
        <dbReference type="ARBA" id="ARBA00048811"/>
    </source>
</evidence>
<comment type="pathway">
    <text evidence="4 16">Purine metabolism; IMP biosynthesis via salvage pathway; IMP from hypoxanthine: step 1/1.</text>
</comment>
<evidence type="ECO:0000313" key="18">
    <source>
        <dbReference type="EMBL" id="EEG76640.1"/>
    </source>
</evidence>
<evidence type="ECO:0000256" key="16">
    <source>
        <dbReference type="RuleBase" id="RU364099"/>
    </source>
</evidence>
<dbReference type="OrthoDB" id="9802824at2"/>
<sequence>MSEKYVEKVLLDQAAIKEKVAELGRQISEDYQDKELLMICVLKGAVIFLADLMREISIPVSIDFMAVSSYGASTESSGVVRILKDLDCSIENRHCLIVEDIIDSGLTLKYLEENLMSRQPASLKIVTLLDKPERRRVDIKPDYCGFRIPDEFVVGYGLDFDENYRHLPEICVLADK</sequence>
<proteinExistence type="inferred from homology"/>
<dbReference type="RefSeq" id="WP_008517883.1">
    <property type="nucleotide sequence ID" value="NZ_ACJM01000014.1"/>
</dbReference>
<name>C0GJ07_DETAL</name>
<comment type="subcellular location">
    <subcellularLocation>
        <location evidence="3 16">Cytoplasm</location>
    </subcellularLocation>
</comment>
<dbReference type="Gene3D" id="3.40.50.2020">
    <property type="match status" value="1"/>
</dbReference>
<reference evidence="18 19" key="1">
    <citation type="submission" date="2009-02" db="EMBL/GenBank/DDBJ databases">
        <title>Sequencing of the draft genome and assembly of Dethiobacter alkaliphilus AHT 1.</title>
        <authorList>
            <consortium name="US DOE Joint Genome Institute (JGI-PGF)"/>
            <person name="Lucas S."/>
            <person name="Copeland A."/>
            <person name="Lapidus A."/>
            <person name="Glavina del Rio T."/>
            <person name="Dalin E."/>
            <person name="Tice H."/>
            <person name="Bruce D."/>
            <person name="Goodwin L."/>
            <person name="Pitluck S."/>
            <person name="Larimer F."/>
            <person name="Land M.L."/>
            <person name="Hauser L."/>
            <person name="Muyzer G."/>
        </authorList>
    </citation>
    <scope>NUCLEOTIDE SEQUENCE [LARGE SCALE GENOMIC DNA]</scope>
    <source>
        <strain evidence="18 19">AHT 1</strain>
    </source>
</reference>
<evidence type="ECO:0000256" key="4">
    <source>
        <dbReference type="ARBA" id="ARBA00004669"/>
    </source>
</evidence>
<comment type="cofactor">
    <cofactor evidence="1 16">
        <name>Mg(2+)</name>
        <dbReference type="ChEBI" id="CHEBI:18420"/>
    </cofactor>
</comment>
<comment type="catalytic activity">
    <reaction evidence="15">
        <text>IMP + diphosphate = hypoxanthine + 5-phospho-alpha-D-ribose 1-diphosphate</text>
        <dbReference type="Rhea" id="RHEA:17973"/>
        <dbReference type="ChEBI" id="CHEBI:17368"/>
        <dbReference type="ChEBI" id="CHEBI:33019"/>
        <dbReference type="ChEBI" id="CHEBI:58017"/>
        <dbReference type="ChEBI" id="CHEBI:58053"/>
        <dbReference type="EC" id="2.4.2.8"/>
    </reaction>
    <physiologicalReaction direction="right-to-left" evidence="15">
        <dbReference type="Rhea" id="RHEA:17975"/>
    </physiologicalReaction>
</comment>
<evidence type="ECO:0000256" key="2">
    <source>
        <dbReference type="ARBA" id="ARBA00002049"/>
    </source>
</evidence>
<comment type="similarity">
    <text evidence="6 16">Belongs to the purine/pyrimidine phosphoribosyltransferase family.</text>
</comment>
<evidence type="ECO:0000256" key="15">
    <source>
        <dbReference type="ARBA" id="ARBA00049402"/>
    </source>
</evidence>
<keyword evidence="13 16" id="KW-0460">Magnesium</keyword>
<comment type="pathway">
    <text evidence="5">Purine metabolism; GMP biosynthesis via salvage pathway; GMP from guanine: step 1/1.</text>
</comment>
<accession>C0GJ07</accession>
<evidence type="ECO:0000256" key="10">
    <source>
        <dbReference type="ARBA" id="ARBA00022723"/>
    </source>
</evidence>
<dbReference type="AlphaFoldDB" id="C0GJ07"/>
<dbReference type="InterPro" id="IPR005904">
    <property type="entry name" value="Hxn_phspho_trans"/>
</dbReference>
<keyword evidence="9 16" id="KW-0808">Transferase</keyword>
<evidence type="ECO:0000256" key="6">
    <source>
        <dbReference type="ARBA" id="ARBA00008391"/>
    </source>
</evidence>
<dbReference type="GO" id="GO:0052657">
    <property type="term" value="F:guanine phosphoribosyltransferase activity"/>
    <property type="evidence" value="ECO:0007669"/>
    <property type="project" value="UniProtKB-ARBA"/>
</dbReference>
<dbReference type="InterPro" id="IPR050408">
    <property type="entry name" value="HGPRT"/>
</dbReference>
<dbReference type="GO" id="GO:0046100">
    <property type="term" value="P:hypoxanthine metabolic process"/>
    <property type="evidence" value="ECO:0007669"/>
    <property type="project" value="TreeGrafter"/>
</dbReference>
<dbReference type="GO" id="GO:0006178">
    <property type="term" value="P:guanine salvage"/>
    <property type="evidence" value="ECO:0007669"/>
    <property type="project" value="TreeGrafter"/>
</dbReference>
<dbReference type="Pfam" id="PF00156">
    <property type="entry name" value="Pribosyltran"/>
    <property type="match status" value="1"/>
</dbReference>
<keyword evidence="10 16" id="KW-0479">Metal-binding</keyword>
<comment type="catalytic activity">
    <reaction evidence="14">
        <text>GMP + diphosphate = guanine + 5-phospho-alpha-D-ribose 1-diphosphate</text>
        <dbReference type="Rhea" id="RHEA:25424"/>
        <dbReference type="ChEBI" id="CHEBI:16235"/>
        <dbReference type="ChEBI" id="CHEBI:33019"/>
        <dbReference type="ChEBI" id="CHEBI:58017"/>
        <dbReference type="ChEBI" id="CHEBI:58115"/>
        <dbReference type="EC" id="2.4.2.8"/>
    </reaction>
    <physiologicalReaction direction="right-to-left" evidence="14">
        <dbReference type="Rhea" id="RHEA:25426"/>
    </physiologicalReaction>
</comment>
<dbReference type="UniPathway" id="UPA00591">
    <property type="reaction ID" value="UER00648"/>
</dbReference>
<dbReference type="GO" id="GO:0032264">
    <property type="term" value="P:IMP salvage"/>
    <property type="evidence" value="ECO:0007669"/>
    <property type="project" value="UniProtKB-UniPathway"/>
</dbReference>
<dbReference type="GO" id="GO:0004422">
    <property type="term" value="F:hypoxanthine phosphoribosyltransferase activity"/>
    <property type="evidence" value="ECO:0007669"/>
    <property type="project" value="InterPro"/>
</dbReference>
<dbReference type="CDD" id="cd06223">
    <property type="entry name" value="PRTases_typeI"/>
    <property type="match status" value="1"/>
</dbReference>
<dbReference type="EMBL" id="ACJM01000014">
    <property type="protein sequence ID" value="EEG76640.1"/>
    <property type="molecule type" value="Genomic_DNA"/>
</dbReference>
<feature type="domain" description="Phosphoribosyltransferase" evidence="17">
    <location>
        <begin position="10"/>
        <end position="160"/>
    </location>
</feature>
<evidence type="ECO:0000256" key="13">
    <source>
        <dbReference type="ARBA" id="ARBA00022842"/>
    </source>
</evidence>
<keyword evidence="11 16" id="KW-0660">Purine salvage</keyword>
<dbReference type="GO" id="GO:0000166">
    <property type="term" value="F:nucleotide binding"/>
    <property type="evidence" value="ECO:0007669"/>
    <property type="project" value="UniProtKB-KW"/>
</dbReference>
<dbReference type="PANTHER" id="PTHR43340">
    <property type="entry name" value="HYPOXANTHINE-GUANINE PHOSPHORIBOSYLTRANSFERASE"/>
    <property type="match status" value="1"/>
</dbReference>
<dbReference type="InterPro" id="IPR029057">
    <property type="entry name" value="PRTase-like"/>
</dbReference>
<evidence type="ECO:0000256" key="5">
    <source>
        <dbReference type="ARBA" id="ARBA00004676"/>
    </source>
</evidence>
<dbReference type="GO" id="GO:0032263">
    <property type="term" value="P:GMP salvage"/>
    <property type="evidence" value="ECO:0007669"/>
    <property type="project" value="TreeGrafter"/>
</dbReference>
<dbReference type="PANTHER" id="PTHR43340:SF1">
    <property type="entry name" value="HYPOXANTHINE PHOSPHORIBOSYLTRANSFERASE"/>
    <property type="match status" value="1"/>
</dbReference>
<keyword evidence="7 16" id="KW-0963">Cytoplasm</keyword>
<keyword evidence="8 16" id="KW-0328">Glycosyltransferase</keyword>